<protein>
    <submittedName>
        <fullName evidence="2">Beta-ketoacyl synthase</fullName>
    </submittedName>
</protein>
<dbReference type="PATRIC" id="fig|1348660.3.peg.782"/>
<dbReference type="SUPFAM" id="SSF53901">
    <property type="entry name" value="Thiolase-like"/>
    <property type="match status" value="1"/>
</dbReference>
<dbReference type="Proteomes" id="UP000014900">
    <property type="component" value="Chromosome"/>
</dbReference>
<dbReference type="KEGG" id="sry:M621_04120"/>
<evidence type="ECO:0000313" key="3">
    <source>
        <dbReference type="Proteomes" id="UP000014900"/>
    </source>
</evidence>
<sequence length="241" mass="26783">MALMAGGMNILSWWAMAPDRGTREAWRQWATDTHFSAEYRGVLPACSHIPMMSLRRMSAGTRLAVESGLTLLNDHQADMAIFTSRHGELERTHKILQHLHQEQPLSPTDFAMSVHNTAAGWLTITAKNTLPTTSLAAGEDSFQQGMIEAQAVLATGSAERVLLIDFDGIVPEVYQPFIPANPFPYAVALLLESGNSLNCRTVRPGLDLRKEPQSLSFLRGWLGADKEFTVPGPQHCWMWER</sequence>
<feature type="domain" description="Beta-ketoacyl synthase-like N-terminal" evidence="1">
    <location>
        <begin position="26"/>
        <end position="240"/>
    </location>
</feature>
<dbReference type="AlphaFoldDB" id="S4YFJ6"/>
<dbReference type="GO" id="GO:0016746">
    <property type="term" value="F:acyltransferase activity"/>
    <property type="evidence" value="ECO:0007669"/>
    <property type="project" value="InterPro"/>
</dbReference>
<reference evidence="2 3" key="1">
    <citation type="journal article" date="2013" name="Genome Announc.">
        <title>Genome Sequence of Serratia plymuthica Strain S13, an Endophyte with Germination- and Plant-Growth-Promoting Activity from the Flower of Styrian Oil Pumpkin.</title>
        <authorList>
            <person name="Muller H."/>
            <person name="Furnkranz M."/>
            <person name="Grube M."/>
            <person name="Berg G."/>
        </authorList>
    </citation>
    <scope>NUCLEOTIDE SEQUENCE [LARGE SCALE GENOMIC DNA]</scope>
    <source>
        <strain evidence="2">S13</strain>
    </source>
</reference>
<dbReference type="Pfam" id="PF13723">
    <property type="entry name" value="Ketoacyl-synt_2"/>
    <property type="match status" value="1"/>
</dbReference>
<gene>
    <name evidence="2" type="ORF">M621_04120</name>
</gene>
<dbReference type="EMBL" id="CP006566">
    <property type="protein sequence ID" value="AGP43101.1"/>
    <property type="molecule type" value="Genomic_DNA"/>
</dbReference>
<name>S4YFJ6_SERPL</name>
<dbReference type="Gene3D" id="3.40.47.10">
    <property type="match status" value="1"/>
</dbReference>
<dbReference type="eggNOG" id="COG0304">
    <property type="taxonomic scope" value="Bacteria"/>
</dbReference>
<dbReference type="HOGENOM" id="CLU_086378_1_0_6"/>
<dbReference type="InterPro" id="IPR016039">
    <property type="entry name" value="Thiolase-like"/>
</dbReference>
<evidence type="ECO:0000313" key="2">
    <source>
        <dbReference type="EMBL" id="AGP43101.1"/>
    </source>
</evidence>
<proteinExistence type="predicted"/>
<organism evidence="2 3">
    <name type="scientific">Serratia plymuthica S13</name>
    <dbReference type="NCBI Taxonomy" id="1348660"/>
    <lineage>
        <taxon>Bacteria</taxon>
        <taxon>Pseudomonadati</taxon>
        <taxon>Pseudomonadota</taxon>
        <taxon>Gammaproteobacteria</taxon>
        <taxon>Enterobacterales</taxon>
        <taxon>Yersiniaceae</taxon>
        <taxon>Serratia</taxon>
    </lineage>
</organism>
<dbReference type="InterPro" id="IPR014030">
    <property type="entry name" value="Ketoacyl_synth_N"/>
</dbReference>
<evidence type="ECO:0000259" key="1">
    <source>
        <dbReference type="Pfam" id="PF13723"/>
    </source>
</evidence>
<accession>S4YFJ6</accession>